<gene>
    <name evidence="1" type="ORF">GO620_007900</name>
</gene>
<dbReference type="KEGG" id="mgik:GO620_007900"/>
<dbReference type="RefSeq" id="WP_157524020.1">
    <property type="nucleotide sequence ID" value="NZ_CP066775.1"/>
</dbReference>
<organism evidence="1 2">
    <name type="scientific">Mucilaginibacter ginkgonis</name>
    <dbReference type="NCBI Taxonomy" id="2682091"/>
    <lineage>
        <taxon>Bacteria</taxon>
        <taxon>Pseudomonadati</taxon>
        <taxon>Bacteroidota</taxon>
        <taxon>Sphingobacteriia</taxon>
        <taxon>Sphingobacteriales</taxon>
        <taxon>Sphingobacteriaceae</taxon>
        <taxon>Mucilaginibacter</taxon>
    </lineage>
</organism>
<accession>A0A6I4HYM1</accession>
<protein>
    <submittedName>
        <fullName evidence="1">Uncharacterized protein</fullName>
    </submittedName>
</protein>
<sequence length="119" mass="13683">MKVRLKAGSLRYRLTQSDVAKFTKEGVVHEILDFGDDKLTYVLQRTSQPNMFATFKNNIITLFVPEKDADKWTATETVGVEHKGNQLHLLLEKDFTCLENVDEDQSDNYPNPLAKKDHE</sequence>
<name>A0A6I4HYM1_9SPHI</name>
<dbReference type="InterPro" id="IPR053825">
    <property type="entry name" value="DUF7009"/>
</dbReference>
<proteinExistence type="predicted"/>
<evidence type="ECO:0000313" key="2">
    <source>
        <dbReference type="Proteomes" id="UP000429232"/>
    </source>
</evidence>
<dbReference type="AlphaFoldDB" id="A0A6I4HYM1"/>
<evidence type="ECO:0000313" key="1">
    <source>
        <dbReference type="EMBL" id="QQL51355.1"/>
    </source>
</evidence>
<dbReference type="Proteomes" id="UP000429232">
    <property type="component" value="Chromosome"/>
</dbReference>
<dbReference type="EMBL" id="CP066775">
    <property type="protein sequence ID" value="QQL51355.1"/>
    <property type="molecule type" value="Genomic_DNA"/>
</dbReference>
<keyword evidence="2" id="KW-1185">Reference proteome</keyword>
<dbReference type="Pfam" id="PF22668">
    <property type="entry name" value="DUF7009"/>
    <property type="match status" value="1"/>
</dbReference>
<reference evidence="1 2" key="1">
    <citation type="submission" date="2020-12" db="EMBL/GenBank/DDBJ databases">
        <title>HMF7856_wgs.fasta genome submission.</title>
        <authorList>
            <person name="Kang H."/>
            <person name="Kim H."/>
            <person name="Joh K."/>
        </authorList>
    </citation>
    <scope>NUCLEOTIDE SEQUENCE [LARGE SCALE GENOMIC DNA]</scope>
    <source>
        <strain evidence="1 2">HMF7856</strain>
    </source>
</reference>